<accession>A0AAD5VZJ3</accession>
<feature type="compositionally biased region" description="Basic and acidic residues" evidence="1">
    <location>
        <begin position="356"/>
        <end position="376"/>
    </location>
</feature>
<evidence type="ECO:0000256" key="2">
    <source>
        <dbReference type="SAM" id="Phobius"/>
    </source>
</evidence>
<feature type="region of interest" description="Disordered" evidence="1">
    <location>
        <begin position="137"/>
        <end position="411"/>
    </location>
</feature>
<name>A0AAD5VZJ3_9AGAR</name>
<keyword evidence="2" id="KW-0472">Membrane</keyword>
<evidence type="ECO:0000313" key="3">
    <source>
        <dbReference type="EMBL" id="KAJ3569124.1"/>
    </source>
</evidence>
<reference evidence="3" key="1">
    <citation type="submission" date="2022-07" db="EMBL/GenBank/DDBJ databases">
        <title>Genome Sequence of Leucocoprinus birnbaumii.</title>
        <authorList>
            <person name="Buettner E."/>
        </authorList>
    </citation>
    <scope>NUCLEOTIDE SEQUENCE</scope>
    <source>
        <strain evidence="3">VT141</strain>
    </source>
</reference>
<keyword evidence="4" id="KW-1185">Reference proteome</keyword>
<feature type="compositionally biased region" description="Basic and acidic residues" evidence="1">
    <location>
        <begin position="194"/>
        <end position="204"/>
    </location>
</feature>
<protein>
    <recommendedName>
        <fullName evidence="5">Transmembrane protein</fullName>
    </recommendedName>
</protein>
<proteinExistence type="predicted"/>
<sequence>MATISSLSSSGRGSITSTRPGSSFRSRATTTGLGSPTSTFSASTGAASTKNPFNLTTIAAIVIPLLVVLSVLSILYKRRQRARATQMITVNHTHPALPTPKVSTPTWNQPHLHQGYPQTPGGNSTFQQRFVASPPLNTPTPPQQFPNQTPSWENPGTRYDPPFHPPPTANLAGTRTRTPPASGTGITYDQFLEEVERVPEREPSRNPYTSENQNQPPRSQNQAPNKTSYIEPSAQDRRSEAQVQNVVRDNPTIRVNKGEQLPGGSRQADLPSLSSQPSGGSSIPQQSRLDTIAPVMRDPAQVTPSSEAVRRKGDVVLEWSAAPDSTVPTGSQANPSSSHPEIQPTQPPADTPELQILRERVQRLEAALEDRGRDTNEGDEPDRPPPAYDSLPMESEVGSGPNSSSGRGGHP</sequence>
<feature type="compositionally biased region" description="Low complexity" evidence="1">
    <location>
        <begin position="270"/>
        <end position="287"/>
    </location>
</feature>
<feature type="compositionally biased region" description="Polar residues" evidence="1">
    <location>
        <begin position="171"/>
        <end position="187"/>
    </location>
</feature>
<keyword evidence="2" id="KW-0812">Transmembrane</keyword>
<keyword evidence="2" id="KW-1133">Transmembrane helix</keyword>
<dbReference type="Proteomes" id="UP001213000">
    <property type="component" value="Unassembled WGS sequence"/>
</dbReference>
<comment type="caution">
    <text evidence="3">The sequence shown here is derived from an EMBL/GenBank/DDBJ whole genome shotgun (WGS) entry which is preliminary data.</text>
</comment>
<feature type="transmembrane region" description="Helical" evidence="2">
    <location>
        <begin position="53"/>
        <end position="76"/>
    </location>
</feature>
<organism evidence="3 4">
    <name type="scientific">Leucocoprinus birnbaumii</name>
    <dbReference type="NCBI Taxonomy" id="56174"/>
    <lineage>
        <taxon>Eukaryota</taxon>
        <taxon>Fungi</taxon>
        <taxon>Dikarya</taxon>
        <taxon>Basidiomycota</taxon>
        <taxon>Agaricomycotina</taxon>
        <taxon>Agaricomycetes</taxon>
        <taxon>Agaricomycetidae</taxon>
        <taxon>Agaricales</taxon>
        <taxon>Agaricineae</taxon>
        <taxon>Agaricaceae</taxon>
        <taxon>Leucocoprinus</taxon>
    </lineage>
</organism>
<dbReference type="AlphaFoldDB" id="A0AAD5VZJ3"/>
<feature type="compositionally biased region" description="Polar residues" evidence="1">
    <location>
        <begin position="24"/>
        <end position="36"/>
    </location>
</feature>
<feature type="compositionally biased region" description="Low complexity" evidence="1">
    <location>
        <begin position="1"/>
        <end position="23"/>
    </location>
</feature>
<gene>
    <name evidence="3" type="ORF">NP233_g5258</name>
</gene>
<feature type="compositionally biased region" description="Low complexity" evidence="1">
    <location>
        <begin position="37"/>
        <end position="47"/>
    </location>
</feature>
<evidence type="ECO:0000313" key="4">
    <source>
        <dbReference type="Proteomes" id="UP001213000"/>
    </source>
</evidence>
<evidence type="ECO:0000256" key="1">
    <source>
        <dbReference type="SAM" id="MobiDB-lite"/>
    </source>
</evidence>
<feature type="region of interest" description="Disordered" evidence="1">
    <location>
        <begin position="1"/>
        <end position="47"/>
    </location>
</feature>
<feature type="compositionally biased region" description="Polar residues" evidence="1">
    <location>
        <begin position="326"/>
        <end position="344"/>
    </location>
</feature>
<feature type="compositionally biased region" description="Polar residues" evidence="1">
    <location>
        <begin position="206"/>
        <end position="230"/>
    </location>
</feature>
<dbReference type="EMBL" id="JANIEX010000305">
    <property type="protein sequence ID" value="KAJ3569124.1"/>
    <property type="molecule type" value="Genomic_DNA"/>
</dbReference>
<evidence type="ECO:0008006" key="5">
    <source>
        <dbReference type="Google" id="ProtNLM"/>
    </source>
</evidence>